<keyword evidence="16" id="KW-1185">Reference proteome</keyword>
<proteinExistence type="inferred from homology"/>
<dbReference type="InterPro" id="IPR000672">
    <property type="entry name" value="THF_DH/CycHdrlase"/>
</dbReference>
<evidence type="ECO:0000259" key="13">
    <source>
        <dbReference type="Pfam" id="PF00763"/>
    </source>
</evidence>
<dbReference type="PANTHER" id="PTHR48099:SF5">
    <property type="entry name" value="C-1-TETRAHYDROFOLATE SYNTHASE, CYTOPLASMIC"/>
    <property type="match status" value="1"/>
</dbReference>
<dbReference type="AlphaFoldDB" id="A0A5B8XDT2"/>
<dbReference type="Pfam" id="PF02882">
    <property type="entry name" value="THF_DHG_CYH_C"/>
    <property type="match status" value="1"/>
</dbReference>
<dbReference type="RefSeq" id="WP_146820694.1">
    <property type="nucleotide sequence ID" value="NZ_CP029077.1"/>
</dbReference>
<dbReference type="InterPro" id="IPR036291">
    <property type="entry name" value="NAD(P)-bd_dom_sf"/>
</dbReference>
<name>A0A5B8XDT2_9RICK</name>
<evidence type="ECO:0000256" key="7">
    <source>
        <dbReference type="ARBA" id="ARBA00022857"/>
    </source>
</evidence>
<evidence type="ECO:0000313" key="15">
    <source>
        <dbReference type="EMBL" id="QED23423.1"/>
    </source>
</evidence>
<dbReference type="GO" id="GO:0035999">
    <property type="term" value="P:tetrahydrofolate interconversion"/>
    <property type="evidence" value="ECO:0007669"/>
    <property type="project" value="UniProtKB-UniRule"/>
</dbReference>
<evidence type="ECO:0000256" key="5">
    <source>
        <dbReference type="ARBA" id="ARBA00022755"/>
    </source>
</evidence>
<evidence type="ECO:0000256" key="9">
    <source>
        <dbReference type="ARBA" id="ARBA00023102"/>
    </source>
</evidence>
<keyword evidence="9 12" id="KW-0368">Histidine biosynthesis</keyword>
<dbReference type="CDD" id="cd01080">
    <property type="entry name" value="NAD_bind_m-THF_DH_Cyclohyd"/>
    <property type="match status" value="1"/>
</dbReference>
<keyword evidence="7 12" id="KW-0521">NADP</keyword>
<evidence type="ECO:0000256" key="11">
    <source>
        <dbReference type="ARBA" id="ARBA00023268"/>
    </source>
</evidence>
<evidence type="ECO:0000256" key="10">
    <source>
        <dbReference type="ARBA" id="ARBA00023167"/>
    </source>
</evidence>
<keyword evidence="10 12" id="KW-0486">Methionine biosynthesis</keyword>
<protein>
    <recommendedName>
        <fullName evidence="12">Bifunctional protein FolD</fullName>
    </recommendedName>
    <domain>
        <recommendedName>
            <fullName evidence="12">Methylenetetrahydrofolate dehydrogenase</fullName>
            <ecNumber evidence="12">1.5.1.5</ecNumber>
        </recommendedName>
    </domain>
    <domain>
        <recommendedName>
            <fullName evidence="12">Methenyltetrahydrofolate cyclohydrolase</fullName>
            <ecNumber evidence="12">3.5.4.9</ecNumber>
        </recommendedName>
    </domain>
</protein>
<keyword evidence="5 12" id="KW-0658">Purine biosynthesis</keyword>
<dbReference type="PROSITE" id="PS00767">
    <property type="entry name" value="THF_DHG_CYH_2"/>
    <property type="match status" value="1"/>
</dbReference>
<evidence type="ECO:0000256" key="2">
    <source>
        <dbReference type="ARBA" id="ARBA00011738"/>
    </source>
</evidence>
<dbReference type="InterPro" id="IPR020631">
    <property type="entry name" value="THF_DH/CycHdrlase_NAD-bd_dom"/>
</dbReference>
<feature type="binding site" evidence="12">
    <location>
        <position position="236"/>
    </location>
    <ligand>
        <name>NADP(+)</name>
        <dbReference type="ChEBI" id="CHEBI:58349"/>
    </ligand>
</feature>
<evidence type="ECO:0000256" key="12">
    <source>
        <dbReference type="HAMAP-Rule" id="MF_01576"/>
    </source>
</evidence>
<comment type="subunit">
    <text evidence="2 12">Homodimer.</text>
</comment>
<comment type="function">
    <text evidence="12">Catalyzes the oxidation of 5,10-methylenetetrahydrofolate to 5,10-methenyltetrahydrofolate and then the hydrolysis of 5,10-methenyltetrahydrofolate to 10-formyltetrahydrofolate.</text>
</comment>
<keyword evidence="8 12" id="KW-0560">Oxidoreductase</keyword>
<dbReference type="Gene3D" id="3.40.50.720">
    <property type="entry name" value="NAD(P)-binding Rossmann-like Domain"/>
    <property type="match status" value="1"/>
</dbReference>
<dbReference type="GO" id="GO:0004477">
    <property type="term" value="F:methenyltetrahydrofolate cyclohydrolase activity"/>
    <property type="evidence" value="ECO:0007669"/>
    <property type="project" value="UniProtKB-UniRule"/>
</dbReference>
<evidence type="ECO:0000313" key="16">
    <source>
        <dbReference type="Proteomes" id="UP000321934"/>
    </source>
</evidence>
<dbReference type="EC" id="3.5.4.9" evidence="12"/>
<feature type="binding site" evidence="12">
    <location>
        <begin position="172"/>
        <end position="174"/>
    </location>
    <ligand>
        <name>NADP(+)</name>
        <dbReference type="ChEBI" id="CHEBI:58349"/>
    </ligand>
</feature>
<evidence type="ECO:0000256" key="6">
    <source>
        <dbReference type="ARBA" id="ARBA00022801"/>
    </source>
</evidence>
<dbReference type="Gene3D" id="3.40.50.10860">
    <property type="entry name" value="Leucine Dehydrogenase, chain A, domain 1"/>
    <property type="match status" value="1"/>
</dbReference>
<dbReference type="InterPro" id="IPR020630">
    <property type="entry name" value="THF_DH/CycHdrlase_cat_dom"/>
</dbReference>
<comment type="catalytic activity">
    <reaction evidence="12">
        <text>(6R)-5,10-methylene-5,6,7,8-tetrahydrofolate + NADP(+) = (6R)-5,10-methenyltetrahydrofolate + NADPH</text>
        <dbReference type="Rhea" id="RHEA:22812"/>
        <dbReference type="ChEBI" id="CHEBI:15636"/>
        <dbReference type="ChEBI" id="CHEBI:57455"/>
        <dbReference type="ChEBI" id="CHEBI:57783"/>
        <dbReference type="ChEBI" id="CHEBI:58349"/>
        <dbReference type="EC" id="1.5.1.5"/>
    </reaction>
</comment>
<keyword evidence="3 12" id="KW-0554">One-carbon metabolism</keyword>
<accession>A0A5B8XDT2</accession>
<dbReference type="EC" id="1.5.1.5" evidence="12"/>
<comment type="similarity">
    <text evidence="12">Belongs to the tetrahydrofolate dehydrogenase/cyclohydrolase family.</text>
</comment>
<dbReference type="Pfam" id="PF00763">
    <property type="entry name" value="THF_DHG_CYH"/>
    <property type="match status" value="1"/>
</dbReference>
<dbReference type="EMBL" id="CP029077">
    <property type="protein sequence ID" value="QED23423.1"/>
    <property type="molecule type" value="Genomic_DNA"/>
</dbReference>
<dbReference type="SUPFAM" id="SSF53223">
    <property type="entry name" value="Aminoacid dehydrogenase-like, N-terminal domain"/>
    <property type="match status" value="1"/>
</dbReference>
<organism evidence="15 16">
    <name type="scientific">Candidatus Deianiraea vastatrix</name>
    <dbReference type="NCBI Taxonomy" id="2163644"/>
    <lineage>
        <taxon>Bacteria</taxon>
        <taxon>Pseudomonadati</taxon>
        <taxon>Pseudomonadota</taxon>
        <taxon>Alphaproteobacteria</taxon>
        <taxon>Rickettsiales</taxon>
        <taxon>Candidatus Deianiraeaceae</taxon>
        <taxon>Candidatus Deianiraea</taxon>
    </lineage>
</organism>
<dbReference type="InterPro" id="IPR020867">
    <property type="entry name" value="THF_DH/CycHdrlase_CS"/>
</dbReference>
<dbReference type="Proteomes" id="UP000321934">
    <property type="component" value="Chromosome"/>
</dbReference>
<evidence type="ECO:0000256" key="4">
    <source>
        <dbReference type="ARBA" id="ARBA00022605"/>
    </source>
</evidence>
<dbReference type="PRINTS" id="PR00085">
    <property type="entry name" value="THFDHDRGNASE"/>
</dbReference>
<dbReference type="InterPro" id="IPR046346">
    <property type="entry name" value="Aminoacid_DH-like_N_sf"/>
</dbReference>
<comment type="pathway">
    <text evidence="1 12">One-carbon metabolism; tetrahydrofolate interconversion.</text>
</comment>
<feature type="domain" description="Tetrahydrofolate dehydrogenase/cyclohydrolase catalytic" evidence="13">
    <location>
        <begin position="14"/>
        <end position="125"/>
    </location>
</feature>
<gene>
    <name evidence="12" type="primary">folD</name>
    <name evidence="15" type="ORF">Deia_00629</name>
</gene>
<keyword evidence="11 12" id="KW-0511">Multifunctional enzyme</keyword>
<sequence>MYREKNKMKEKKILNGKDLSKSIIDALKLEVKSLKRLPSLRIILVGNDTASQIYTGKKVQIANEIGIEAKIINFPDSVSFIELKSEILKMNLDRNISGIIVQLPLPKHLNAIEICNLISPKKDIDGLCFENVGKLALGCEGYFHKPCTPSGIMTLLDSYKINLEGKKCLILNRSNIVGKPLFQMLLAKNAFVKIAHRKVLDPEISSSDAIFSAVGVPNFIKPEMIKSGCVLIDIGISRDKDEKICGDIDPRCAEIASFMTPVPGGIGPMTIASLMKNLVNCVKYFD</sequence>
<dbReference type="GO" id="GO:0004488">
    <property type="term" value="F:methylenetetrahydrofolate dehydrogenase (NADP+) activity"/>
    <property type="evidence" value="ECO:0007669"/>
    <property type="project" value="UniProtKB-UniRule"/>
</dbReference>
<dbReference type="GO" id="GO:0009086">
    <property type="term" value="P:methionine biosynthetic process"/>
    <property type="evidence" value="ECO:0007669"/>
    <property type="project" value="UniProtKB-KW"/>
</dbReference>
<reference evidence="15 16" key="1">
    <citation type="journal article" date="2019" name="ISME J.">
        <title>Deianiraea, an extracellular bacterium associated with the ciliate Paramecium, suggests an alternative scenario for the evolution of Rickettsiales.</title>
        <authorList>
            <person name="Castelli M."/>
            <person name="Sabaneyeva E."/>
            <person name="Lanzoni O."/>
            <person name="Lebedeva N."/>
            <person name="Floriano A.M."/>
            <person name="Gaiarsa S."/>
            <person name="Benken K."/>
            <person name="Modeo L."/>
            <person name="Bandi C."/>
            <person name="Potekhin A."/>
            <person name="Sassera D."/>
            <person name="Petroni G."/>
        </authorList>
    </citation>
    <scope>NUCLEOTIDE SEQUENCE [LARGE SCALE GENOMIC DNA]</scope>
    <source>
        <strain evidence="15">CyL4-1</strain>
    </source>
</reference>
<comment type="catalytic activity">
    <reaction evidence="12">
        <text>(6R)-5,10-methenyltetrahydrofolate + H2O = (6R)-10-formyltetrahydrofolate + H(+)</text>
        <dbReference type="Rhea" id="RHEA:23700"/>
        <dbReference type="ChEBI" id="CHEBI:15377"/>
        <dbReference type="ChEBI" id="CHEBI:15378"/>
        <dbReference type="ChEBI" id="CHEBI:57455"/>
        <dbReference type="ChEBI" id="CHEBI:195366"/>
        <dbReference type="EC" id="3.5.4.9"/>
    </reaction>
</comment>
<evidence type="ECO:0000256" key="8">
    <source>
        <dbReference type="ARBA" id="ARBA00023002"/>
    </source>
</evidence>
<dbReference type="HAMAP" id="MF_01576">
    <property type="entry name" value="THF_DHG_CYH"/>
    <property type="match status" value="1"/>
</dbReference>
<dbReference type="PANTHER" id="PTHR48099">
    <property type="entry name" value="C-1-TETRAHYDROFOLATE SYNTHASE, CYTOPLASMIC-RELATED"/>
    <property type="match status" value="1"/>
</dbReference>
<evidence type="ECO:0000256" key="3">
    <source>
        <dbReference type="ARBA" id="ARBA00022563"/>
    </source>
</evidence>
<evidence type="ECO:0000259" key="14">
    <source>
        <dbReference type="Pfam" id="PF02882"/>
    </source>
</evidence>
<evidence type="ECO:0000256" key="1">
    <source>
        <dbReference type="ARBA" id="ARBA00004777"/>
    </source>
</evidence>
<keyword evidence="6 12" id="KW-0378">Hydrolase</keyword>
<keyword evidence="4 12" id="KW-0028">Amino-acid biosynthesis</keyword>
<dbReference type="GO" id="GO:0005829">
    <property type="term" value="C:cytosol"/>
    <property type="evidence" value="ECO:0007669"/>
    <property type="project" value="TreeGrafter"/>
</dbReference>
<dbReference type="FunFam" id="3.40.50.10860:FF:000005">
    <property type="entry name" value="C-1-tetrahydrofolate synthase, cytoplasmic, putative"/>
    <property type="match status" value="1"/>
</dbReference>
<dbReference type="GO" id="GO:0006164">
    <property type="term" value="P:purine nucleotide biosynthetic process"/>
    <property type="evidence" value="ECO:0007669"/>
    <property type="project" value="UniProtKB-KW"/>
</dbReference>
<dbReference type="UniPathway" id="UPA00193"/>
<feature type="domain" description="Tetrahydrofolate dehydrogenase/cyclohydrolase NAD(P)-binding" evidence="14">
    <location>
        <begin position="146"/>
        <end position="283"/>
    </location>
</feature>
<dbReference type="GO" id="GO:0000105">
    <property type="term" value="P:L-histidine biosynthetic process"/>
    <property type="evidence" value="ECO:0007669"/>
    <property type="project" value="UniProtKB-KW"/>
</dbReference>
<dbReference type="SUPFAM" id="SSF51735">
    <property type="entry name" value="NAD(P)-binding Rossmann-fold domains"/>
    <property type="match status" value="1"/>
</dbReference>
<comment type="caution">
    <text evidence="12">Lacks conserved residue(s) required for the propagation of feature annotation.</text>
</comment>